<protein>
    <submittedName>
        <fullName evidence="6">TetR family transcriptional regulator</fullName>
    </submittedName>
</protein>
<dbReference type="KEGG" id="hsr:HSBAA_21750"/>
<evidence type="ECO:0000256" key="1">
    <source>
        <dbReference type="ARBA" id="ARBA00023015"/>
    </source>
</evidence>
<dbReference type="PRINTS" id="PR00455">
    <property type="entry name" value="HTHTETR"/>
</dbReference>
<evidence type="ECO:0000313" key="6">
    <source>
        <dbReference type="EMBL" id="BBI60869.1"/>
    </source>
</evidence>
<dbReference type="Gene3D" id="1.10.357.10">
    <property type="entry name" value="Tetracycline Repressor, domain 2"/>
    <property type="match status" value="1"/>
</dbReference>
<dbReference type="PANTHER" id="PTHR47506:SF1">
    <property type="entry name" value="HTH-TYPE TRANSCRIPTIONAL REGULATOR YJDC"/>
    <property type="match status" value="1"/>
</dbReference>
<evidence type="ECO:0000256" key="2">
    <source>
        <dbReference type="ARBA" id="ARBA00023125"/>
    </source>
</evidence>
<dbReference type="Proteomes" id="UP000320231">
    <property type="component" value="Chromosome"/>
</dbReference>
<dbReference type="GO" id="GO:0003677">
    <property type="term" value="F:DNA binding"/>
    <property type="evidence" value="ECO:0007669"/>
    <property type="project" value="UniProtKB-UniRule"/>
</dbReference>
<keyword evidence="1" id="KW-0805">Transcription regulation</keyword>
<dbReference type="Pfam" id="PF00440">
    <property type="entry name" value="TetR_N"/>
    <property type="match status" value="1"/>
</dbReference>
<feature type="domain" description="HTH tetR-type" evidence="5">
    <location>
        <begin position="16"/>
        <end position="76"/>
    </location>
</feature>
<feature type="DNA-binding region" description="H-T-H motif" evidence="4">
    <location>
        <begin position="39"/>
        <end position="58"/>
    </location>
</feature>
<keyword evidence="2 4" id="KW-0238">DNA-binding</keyword>
<gene>
    <name evidence="6" type="ORF">HSBAA_21750</name>
</gene>
<accession>A0A455U7R3</accession>
<evidence type="ECO:0000313" key="7">
    <source>
        <dbReference type="Proteomes" id="UP000320231"/>
    </source>
</evidence>
<dbReference type="InterPro" id="IPR036271">
    <property type="entry name" value="Tet_transcr_reg_TetR-rel_C_sf"/>
</dbReference>
<dbReference type="FunFam" id="1.10.10.60:FF:000141">
    <property type="entry name" value="TetR family transcriptional regulator"/>
    <property type="match status" value="1"/>
</dbReference>
<name>A0A455U7R3_9GAMM</name>
<dbReference type="InterPro" id="IPR001647">
    <property type="entry name" value="HTH_TetR"/>
</dbReference>
<dbReference type="SUPFAM" id="SSF48498">
    <property type="entry name" value="Tetracyclin repressor-like, C-terminal domain"/>
    <property type="match status" value="1"/>
</dbReference>
<dbReference type="PANTHER" id="PTHR47506">
    <property type="entry name" value="TRANSCRIPTIONAL REGULATORY PROTEIN"/>
    <property type="match status" value="1"/>
</dbReference>
<proteinExistence type="predicted"/>
<reference evidence="6 7" key="1">
    <citation type="journal article" date="2019" name="Microbiol. Resour. Announc.">
        <title>Complete Genome Sequence of Halomonas sulfidaeris Strain Esulfide1 Isolated from a Metal Sulfide Rock at a Depth of 2,200 Meters, Obtained Using Nanopore Sequencing.</title>
        <authorList>
            <person name="Saito M."/>
            <person name="Nishigata A."/>
            <person name="Galipon J."/>
            <person name="Arakawa K."/>
        </authorList>
    </citation>
    <scope>NUCLEOTIDE SEQUENCE [LARGE SCALE GENOMIC DNA]</scope>
    <source>
        <strain evidence="6 7">ATCC BAA-803</strain>
    </source>
</reference>
<dbReference type="SUPFAM" id="SSF46689">
    <property type="entry name" value="Homeodomain-like"/>
    <property type="match status" value="1"/>
</dbReference>
<dbReference type="PROSITE" id="PS50977">
    <property type="entry name" value="HTH_TETR_2"/>
    <property type="match status" value="1"/>
</dbReference>
<sequence length="201" mass="21697">MYLDRSVYIGAAANASLKRDQLLATAERLFYEQGFHATGIDRIVAAAGVVRMTLYNHFSSKEALITAVLKARHARFIASLDAAAASALPGQVTQAMVEAHGRWLERYSQQGCIMVKAMGEFAEHNTGIHTLATSAKTDFLARLEAGVARDGLDHHADLARRLFVVLEGSNTTVALFGVQTALSDTRAVTDVLLSAARSRIP</sequence>
<dbReference type="EMBL" id="AP019514">
    <property type="protein sequence ID" value="BBI60869.1"/>
    <property type="molecule type" value="Genomic_DNA"/>
</dbReference>
<evidence type="ECO:0000256" key="4">
    <source>
        <dbReference type="PROSITE-ProRule" id="PRU00335"/>
    </source>
</evidence>
<evidence type="ECO:0000256" key="3">
    <source>
        <dbReference type="ARBA" id="ARBA00023163"/>
    </source>
</evidence>
<evidence type="ECO:0000259" key="5">
    <source>
        <dbReference type="PROSITE" id="PS50977"/>
    </source>
</evidence>
<organism evidence="6 7">
    <name type="scientific">Vreelandella sulfidaeris</name>
    <dbReference type="NCBI Taxonomy" id="115553"/>
    <lineage>
        <taxon>Bacteria</taxon>
        <taxon>Pseudomonadati</taxon>
        <taxon>Pseudomonadota</taxon>
        <taxon>Gammaproteobacteria</taxon>
        <taxon>Oceanospirillales</taxon>
        <taxon>Halomonadaceae</taxon>
        <taxon>Vreelandella</taxon>
    </lineage>
</organism>
<dbReference type="AlphaFoldDB" id="A0A455U7R3"/>
<keyword evidence="3" id="KW-0804">Transcription</keyword>
<dbReference type="InterPro" id="IPR009057">
    <property type="entry name" value="Homeodomain-like_sf"/>
</dbReference>